<keyword evidence="2" id="KW-1185">Reference proteome</keyword>
<feature type="non-terminal residue" evidence="1">
    <location>
        <position position="205"/>
    </location>
</feature>
<evidence type="ECO:0000313" key="1">
    <source>
        <dbReference type="EMBL" id="KAF2705408.1"/>
    </source>
</evidence>
<dbReference type="Proteomes" id="UP000799428">
    <property type="component" value="Unassembled WGS sequence"/>
</dbReference>
<name>A0A6G1JXY3_9PLEO</name>
<gene>
    <name evidence="1" type="ORF">K504DRAFT_337429</name>
</gene>
<organism evidence="1 2">
    <name type="scientific">Pleomassaria siparia CBS 279.74</name>
    <dbReference type="NCBI Taxonomy" id="1314801"/>
    <lineage>
        <taxon>Eukaryota</taxon>
        <taxon>Fungi</taxon>
        <taxon>Dikarya</taxon>
        <taxon>Ascomycota</taxon>
        <taxon>Pezizomycotina</taxon>
        <taxon>Dothideomycetes</taxon>
        <taxon>Pleosporomycetidae</taxon>
        <taxon>Pleosporales</taxon>
        <taxon>Pleomassariaceae</taxon>
        <taxon>Pleomassaria</taxon>
    </lineage>
</organism>
<protein>
    <submittedName>
        <fullName evidence="1">Uncharacterized protein</fullName>
    </submittedName>
</protein>
<dbReference type="EMBL" id="MU005779">
    <property type="protein sequence ID" value="KAF2705408.1"/>
    <property type="molecule type" value="Genomic_DNA"/>
</dbReference>
<dbReference type="OrthoDB" id="2130169at2759"/>
<feature type="non-terminal residue" evidence="1">
    <location>
        <position position="1"/>
    </location>
</feature>
<sequence>SSSQFQFISIQNPDEAKNRTTRRLAKSHAVARGIQNKRKLRGTSGYIFRPVSTKDDFHVPPAKKKKGTVSQAAAATSCSSSSSPTAVAPDPFHMLAAESPTLQAWHSLHRSQQAIEPVFSISDELVLPNFRSVLRKGLDDRALLNAIMLTIACAVTSNTGSIDGECLGYQSEALNSIRQRLSSPDRATLESTLGAILLLAGVGVC</sequence>
<accession>A0A6G1JXY3</accession>
<evidence type="ECO:0000313" key="2">
    <source>
        <dbReference type="Proteomes" id="UP000799428"/>
    </source>
</evidence>
<proteinExistence type="predicted"/>
<reference evidence="1" key="1">
    <citation type="journal article" date="2020" name="Stud. Mycol.">
        <title>101 Dothideomycetes genomes: a test case for predicting lifestyles and emergence of pathogens.</title>
        <authorList>
            <person name="Haridas S."/>
            <person name="Albert R."/>
            <person name="Binder M."/>
            <person name="Bloem J."/>
            <person name="Labutti K."/>
            <person name="Salamov A."/>
            <person name="Andreopoulos B."/>
            <person name="Baker S."/>
            <person name="Barry K."/>
            <person name="Bills G."/>
            <person name="Bluhm B."/>
            <person name="Cannon C."/>
            <person name="Castanera R."/>
            <person name="Culley D."/>
            <person name="Daum C."/>
            <person name="Ezra D."/>
            <person name="Gonzalez J."/>
            <person name="Henrissat B."/>
            <person name="Kuo A."/>
            <person name="Liang C."/>
            <person name="Lipzen A."/>
            <person name="Lutzoni F."/>
            <person name="Magnuson J."/>
            <person name="Mondo S."/>
            <person name="Nolan M."/>
            <person name="Ohm R."/>
            <person name="Pangilinan J."/>
            <person name="Park H.-J."/>
            <person name="Ramirez L."/>
            <person name="Alfaro M."/>
            <person name="Sun H."/>
            <person name="Tritt A."/>
            <person name="Yoshinaga Y."/>
            <person name="Zwiers L.-H."/>
            <person name="Turgeon B."/>
            <person name="Goodwin S."/>
            <person name="Spatafora J."/>
            <person name="Crous P."/>
            <person name="Grigoriev I."/>
        </authorList>
    </citation>
    <scope>NUCLEOTIDE SEQUENCE</scope>
    <source>
        <strain evidence="1">CBS 279.74</strain>
    </source>
</reference>
<dbReference type="AlphaFoldDB" id="A0A6G1JXY3"/>